<dbReference type="Proteomes" id="UP000473648">
    <property type="component" value="Unassembled WGS sequence"/>
</dbReference>
<dbReference type="PANTHER" id="PTHR28055:SF1">
    <property type="entry name" value="ALTERED INHERITANCE OF MITOCHONDRIA PROTEIN 41, MITOCHONDRIAL"/>
    <property type="match status" value="1"/>
</dbReference>
<dbReference type="PANTHER" id="PTHR28055">
    <property type="entry name" value="ALTERED INHERITANCE OF MITOCHONDRIA PROTEIN 41, MITOCHONDRIAL"/>
    <property type="match status" value="1"/>
</dbReference>
<dbReference type="Pfam" id="PF09424">
    <property type="entry name" value="YqeY"/>
    <property type="match status" value="1"/>
</dbReference>
<name>A0A6L5GR46_9FIRM</name>
<dbReference type="InterPro" id="IPR003789">
    <property type="entry name" value="Asn/Gln_tRNA_amidoTrase-B-like"/>
</dbReference>
<protein>
    <submittedName>
        <fullName evidence="1">GatB/YqeY domain-containing protein</fullName>
    </submittedName>
</protein>
<evidence type="ECO:0000313" key="1">
    <source>
        <dbReference type="EMBL" id="MQM72719.1"/>
    </source>
</evidence>
<comment type="caution">
    <text evidence="1">The sequence shown here is derived from an EMBL/GenBank/DDBJ whole genome shotgun (WGS) entry which is preliminary data.</text>
</comment>
<dbReference type="GO" id="GO:0016884">
    <property type="term" value="F:carbon-nitrogen ligase activity, with glutamine as amido-N-donor"/>
    <property type="evidence" value="ECO:0007669"/>
    <property type="project" value="InterPro"/>
</dbReference>
<accession>A0A6L5GR46</accession>
<dbReference type="Gene3D" id="1.10.10.410">
    <property type="match status" value="1"/>
</dbReference>
<keyword evidence="2" id="KW-1185">Reference proteome</keyword>
<evidence type="ECO:0000313" key="2">
    <source>
        <dbReference type="Proteomes" id="UP000473648"/>
    </source>
</evidence>
<sequence>MALKKQLLTDLKAAMKAKDKVRKSTITLIRAAILQEEKDKQIDNLEDSDIEAIISKQYKQRKDSLKEFEKAGRDDLIEQTKAEMAIIEDYLPKQLSQEEIGAIVEDTIQEIGAESMKDMGKVMKAIMPKVKGKADGKVVNQIVREKLN</sequence>
<dbReference type="AlphaFoldDB" id="A0A6L5GR46"/>
<organism evidence="1 2">
    <name type="scientific">Candidatus Pseudoramibacter fermentans</name>
    <dbReference type="NCBI Taxonomy" id="2594427"/>
    <lineage>
        <taxon>Bacteria</taxon>
        <taxon>Bacillati</taxon>
        <taxon>Bacillota</taxon>
        <taxon>Clostridia</taxon>
        <taxon>Eubacteriales</taxon>
        <taxon>Eubacteriaceae</taxon>
        <taxon>Pseudoramibacter</taxon>
    </lineage>
</organism>
<dbReference type="SUPFAM" id="SSF89095">
    <property type="entry name" value="GatB/YqeY motif"/>
    <property type="match status" value="1"/>
</dbReference>
<dbReference type="InterPro" id="IPR019004">
    <property type="entry name" value="YqeY/Aim41"/>
</dbReference>
<proteinExistence type="predicted"/>
<gene>
    <name evidence="1" type="ORF">FRC53_04710</name>
</gene>
<dbReference type="InterPro" id="IPR023168">
    <property type="entry name" value="GatB_Yqey_C_2"/>
</dbReference>
<dbReference type="InterPro" id="IPR042184">
    <property type="entry name" value="YqeY/Aim41_N"/>
</dbReference>
<dbReference type="EMBL" id="VOGB01000004">
    <property type="protein sequence ID" value="MQM72719.1"/>
    <property type="molecule type" value="Genomic_DNA"/>
</dbReference>
<reference evidence="1" key="1">
    <citation type="journal article" date="2020" name="Appl. Environ. Microbiol.">
        <title>Medium-Chain Fatty Acid Synthesis by 'Candidatus Weimeria bifida' gen. nov., sp. nov., and 'Candidatus Pseudoramibacter fermentans' sp. nov.</title>
        <authorList>
            <person name="Scarborough M.J."/>
            <person name="Myers K.S."/>
            <person name="Donohue T.J."/>
            <person name="Noguera D.R."/>
        </authorList>
    </citation>
    <scope>NUCLEOTIDE SEQUENCE</scope>
    <source>
        <strain evidence="1">EUB1.1</strain>
    </source>
</reference>
<dbReference type="Gene3D" id="1.10.1510.10">
    <property type="entry name" value="Uncharacterised protein YqeY/AIM41 PF09424, N-terminal domain"/>
    <property type="match status" value="1"/>
</dbReference>